<dbReference type="OMA" id="QHNGVQI"/>
<dbReference type="NCBIfam" id="NF037979">
    <property type="entry name" value="Na_transp"/>
    <property type="match status" value="1"/>
</dbReference>
<dbReference type="Pfam" id="PF00209">
    <property type="entry name" value="SNF"/>
    <property type="match status" value="2"/>
</dbReference>
<comment type="subcellular location">
    <subcellularLocation>
        <location evidence="1">Membrane</location>
        <topology evidence="1">Multi-pass membrane protein</topology>
    </subcellularLocation>
</comment>
<sequence length="499" mass="54049">MAREQWGTRAGFIMAAIGSAIGLGNIWRFPYVAYDNGGGAFFLAYLFAMLTAGIPLLLMEFSIGQKFRGSSPLSFARINKKTEWLGWWQVAISFVVATYYSVIIAWALSYMVFSFNQSWGSDTQGFFLGDYLEATEAGVLGGLNGNVLIPLIVVWAGVFVIMLAGVKKGIEWANRIFIPLLVVMFLAIVVRALTLEGAVNGLDVFFRPDWQALAQPGVWVAAYGHIFFSLSIGFAIMITYASYLPKKEDLNNSAFITAFSNGSFELLAGIGIFATLGFMAGNLGVPVAEVATSGIGLAFIAIPEIINTMPGFNGLFGVLFFGCLVLAGITSLISITETYIAGVQDKFKVSRTKSVIVGGGLSAIISLLYATRGGINVLDAVDNFINQFGIAFAGLVSVIIVAWILRKLDFLQGHMNEVSDFRIGSWWKFSLMFITPLVLGANIILAFINNIRAPYEDMPLSFLAISGWGVAGAAFVVGLLLSLIKWPPGKLEAYKKEDD</sequence>
<evidence type="ECO:0000256" key="6">
    <source>
        <dbReference type="RuleBase" id="RU003732"/>
    </source>
</evidence>
<keyword evidence="3 6" id="KW-0812">Transmembrane</keyword>
<dbReference type="Proteomes" id="UP000216207">
    <property type="component" value="Unassembled WGS sequence"/>
</dbReference>
<keyword evidence="5" id="KW-0472">Membrane</keyword>
<keyword evidence="4" id="KW-1133">Transmembrane helix</keyword>
<evidence type="ECO:0000256" key="2">
    <source>
        <dbReference type="ARBA" id="ARBA00022448"/>
    </source>
</evidence>
<dbReference type="SUPFAM" id="SSF161070">
    <property type="entry name" value="SNF-like"/>
    <property type="match status" value="1"/>
</dbReference>
<accession>A0A268P669</accession>
<comment type="similarity">
    <text evidence="6">Belongs to the sodium:neurotransmitter symporter (SNF) (TC 2.A.22) family.</text>
</comment>
<organism evidence="7 8">
    <name type="scientific">Shouchella clausii</name>
    <name type="common">Alkalihalobacillus clausii</name>
    <dbReference type="NCBI Taxonomy" id="79880"/>
    <lineage>
        <taxon>Bacteria</taxon>
        <taxon>Bacillati</taxon>
        <taxon>Bacillota</taxon>
        <taxon>Bacilli</taxon>
        <taxon>Bacillales</taxon>
        <taxon>Bacillaceae</taxon>
        <taxon>Shouchella</taxon>
    </lineage>
</organism>
<dbReference type="PRINTS" id="PR00176">
    <property type="entry name" value="NANEUSMPORT"/>
</dbReference>
<evidence type="ECO:0000313" key="7">
    <source>
        <dbReference type="EMBL" id="PAE90760.1"/>
    </source>
</evidence>
<dbReference type="PROSITE" id="PS50267">
    <property type="entry name" value="NA_NEUROTRAN_SYMP_3"/>
    <property type="match status" value="1"/>
</dbReference>
<dbReference type="CDD" id="cd10334">
    <property type="entry name" value="SLC6sbd_u1"/>
    <property type="match status" value="1"/>
</dbReference>
<name>A0A268P669_SHOCL</name>
<proteinExistence type="inferred from homology"/>
<dbReference type="GO" id="GO:0015293">
    <property type="term" value="F:symporter activity"/>
    <property type="evidence" value="ECO:0007669"/>
    <property type="project" value="UniProtKB-KW"/>
</dbReference>
<evidence type="ECO:0000256" key="4">
    <source>
        <dbReference type="ARBA" id="ARBA00022989"/>
    </source>
</evidence>
<gene>
    <name evidence="7" type="ORF">CHH72_02450</name>
</gene>
<dbReference type="GO" id="GO:0016020">
    <property type="term" value="C:membrane"/>
    <property type="evidence" value="ECO:0007669"/>
    <property type="project" value="UniProtKB-SubCell"/>
</dbReference>
<keyword evidence="2 6" id="KW-0813">Transport</keyword>
<dbReference type="InterPro" id="IPR000175">
    <property type="entry name" value="Na/ntran_symport"/>
</dbReference>
<protein>
    <recommendedName>
        <fullName evidence="6">Transporter</fullName>
    </recommendedName>
</protein>
<keyword evidence="6" id="KW-0769">Symport</keyword>
<dbReference type="RefSeq" id="WP_011246804.1">
    <property type="nucleotide sequence ID" value="NZ_BOQQ01000010.1"/>
</dbReference>
<reference evidence="7 8" key="1">
    <citation type="submission" date="2017-07" db="EMBL/GenBank/DDBJ databases">
        <title>Isolation and whole genome analysis of endospore-forming bacteria from heroin.</title>
        <authorList>
            <person name="Kalinowski J."/>
            <person name="Ahrens B."/>
            <person name="Al-Dilaimi A."/>
            <person name="Winkler A."/>
            <person name="Wibberg D."/>
            <person name="Schleenbecker U."/>
            <person name="Ruckert C."/>
            <person name="Wolfel R."/>
            <person name="Grass G."/>
        </authorList>
    </citation>
    <scope>NUCLEOTIDE SEQUENCE [LARGE SCALE GENOMIC DNA]</scope>
    <source>
        <strain evidence="7 8">7539</strain>
    </source>
</reference>
<dbReference type="EMBL" id="NPCC01000004">
    <property type="protein sequence ID" value="PAE90760.1"/>
    <property type="molecule type" value="Genomic_DNA"/>
</dbReference>
<evidence type="ECO:0000256" key="1">
    <source>
        <dbReference type="ARBA" id="ARBA00004141"/>
    </source>
</evidence>
<dbReference type="PROSITE" id="PS00610">
    <property type="entry name" value="NA_NEUROTRAN_SYMP_1"/>
    <property type="match status" value="1"/>
</dbReference>
<evidence type="ECO:0000256" key="5">
    <source>
        <dbReference type="ARBA" id="ARBA00023136"/>
    </source>
</evidence>
<dbReference type="PANTHER" id="PTHR42948">
    <property type="entry name" value="TRANSPORTER"/>
    <property type="match status" value="1"/>
</dbReference>
<comment type="caution">
    <text evidence="7">The sequence shown here is derived from an EMBL/GenBank/DDBJ whole genome shotgun (WGS) entry which is preliminary data.</text>
</comment>
<dbReference type="AlphaFoldDB" id="A0A268P669"/>
<evidence type="ECO:0000256" key="3">
    <source>
        <dbReference type="ARBA" id="ARBA00022692"/>
    </source>
</evidence>
<dbReference type="PANTHER" id="PTHR42948:SF1">
    <property type="entry name" value="TRANSPORTER"/>
    <property type="match status" value="1"/>
</dbReference>
<dbReference type="InterPro" id="IPR037272">
    <property type="entry name" value="SNS_sf"/>
</dbReference>
<evidence type="ECO:0000313" key="8">
    <source>
        <dbReference type="Proteomes" id="UP000216207"/>
    </source>
</evidence>